<dbReference type="KEGG" id="scw:TU94_16125"/>
<protein>
    <submittedName>
        <fullName evidence="2">Uncharacterized protein</fullName>
    </submittedName>
</protein>
<feature type="region of interest" description="Disordered" evidence="1">
    <location>
        <begin position="86"/>
        <end position="107"/>
    </location>
</feature>
<name>A0A0C5G3H2_9ACTN</name>
<proteinExistence type="predicted"/>
<evidence type="ECO:0000256" key="1">
    <source>
        <dbReference type="SAM" id="MobiDB-lite"/>
    </source>
</evidence>
<dbReference type="OrthoDB" id="4320909at2"/>
<dbReference type="RefSeq" id="WP_044382616.1">
    <property type="nucleotide sequence ID" value="NZ_CP010849.1"/>
</dbReference>
<dbReference type="Proteomes" id="UP000032234">
    <property type="component" value="Chromosome"/>
</dbReference>
<gene>
    <name evidence="2" type="ORF">TU94_16125</name>
</gene>
<dbReference type="AlphaFoldDB" id="A0A0C5G3H2"/>
<dbReference type="PATRIC" id="fig|477245.3.peg.3416"/>
<accession>A0A0C5G3H2</accession>
<dbReference type="EMBL" id="CP010849">
    <property type="protein sequence ID" value="AJP02774.1"/>
    <property type="molecule type" value="Genomic_DNA"/>
</dbReference>
<evidence type="ECO:0000313" key="3">
    <source>
        <dbReference type="Proteomes" id="UP000032234"/>
    </source>
</evidence>
<evidence type="ECO:0000313" key="2">
    <source>
        <dbReference type="EMBL" id="AJP02774.1"/>
    </source>
</evidence>
<dbReference type="HOGENOM" id="CLU_158014_0_0_11"/>
<reference evidence="2 3" key="1">
    <citation type="submission" date="2015-02" db="EMBL/GenBank/DDBJ databases">
        <title>Genome sequence of thermotolerant Streptomyces cyaneogriseus subsp. Noncyanogenus NMWT1, the producer of nematocidal antibiotics nemadectin.</title>
        <authorList>
            <person name="Wang H."/>
            <person name="Li C."/>
            <person name="Xiang W."/>
            <person name="Wang X."/>
        </authorList>
    </citation>
    <scope>NUCLEOTIDE SEQUENCE [LARGE SCALE GENOMIC DNA]</scope>
    <source>
        <strain evidence="2 3">NMWT 1</strain>
    </source>
</reference>
<feature type="region of interest" description="Disordered" evidence="1">
    <location>
        <begin position="1"/>
        <end position="20"/>
    </location>
</feature>
<keyword evidence="3" id="KW-1185">Reference proteome</keyword>
<sequence>MSRPRLLPWSEDGKPVYLDTDDPDSMLSRLADEMEEAQLSLGHEVLAAARQMVGDPDASRTELRFTAARLAECLFDALRVADSRGERLAGEGDDPPPAPGTTCPGGW</sequence>
<organism evidence="2 3">
    <name type="scientific">Streptomyces cyaneogriseus subsp. noncyanogenus</name>
    <dbReference type="NCBI Taxonomy" id="477245"/>
    <lineage>
        <taxon>Bacteria</taxon>
        <taxon>Bacillati</taxon>
        <taxon>Actinomycetota</taxon>
        <taxon>Actinomycetes</taxon>
        <taxon>Kitasatosporales</taxon>
        <taxon>Streptomycetaceae</taxon>
        <taxon>Streptomyces</taxon>
    </lineage>
</organism>